<dbReference type="Proteomes" id="UP000054321">
    <property type="component" value="Unassembled WGS sequence"/>
</dbReference>
<evidence type="ECO:0000259" key="3">
    <source>
        <dbReference type="SMART" id="SM00829"/>
    </source>
</evidence>
<proteinExistence type="predicted"/>
<name>A0A0C3HWG0_OIDMZ</name>
<dbReference type="InterPro" id="IPR020843">
    <property type="entry name" value="ER"/>
</dbReference>
<evidence type="ECO:0000256" key="1">
    <source>
        <dbReference type="ARBA" id="ARBA00022857"/>
    </source>
</evidence>
<evidence type="ECO:0000313" key="5">
    <source>
        <dbReference type="Proteomes" id="UP000054321"/>
    </source>
</evidence>
<dbReference type="Gene3D" id="3.90.180.10">
    <property type="entry name" value="Medium-chain alcohol dehydrogenases, catalytic domain"/>
    <property type="match status" value="1"/>
</dbReference>
<dbReference type="Gene3D" id="3.40.50.720">
    <property type="entry name" value="NAD(P)-binding Rossmann-like Domain"/>
    <property type="match status" value="1"/>
</dbReference>
<dbReference type="Pfam" id="PF00107">
    <property type="entry name" value="ADH_zinc_N"/>
    <property type="match status" value="1"/>
</dbReference>
<keyword evidence="5" id="KW-1185">Reference proteome</keyword>
<feature type="domain" description="Enoyl reductase (ER)" evidence="3">
    <location>
        <begin position="16"/>
        <end position="343"/>
    </location>
</feature>
<keyword evidence="2" id="KW-0560">Oxidoreductase</keyword>
<reference evidence="5" key="2">
    <citation type="submission" date="2015-01" db="EMBL/GenBank/DDBJ databases">
        <title>Evolutionary Origins and Diversification of the Mycorrhizal Mutualists.</title>
        <authorList>
            <consortium name="DOE Joint Genome Institute"/>
            <consortium name="Mycorrhizal Genomics Consortium"/>
            <person name="Kohler A."/>
            <person name="Kuo A."/>
            <person name="Nagy L.G."/>
            <person name="Floudas D."/>
            <person name="Copeland A."/>
            <person name="Barry K.W."/>
            <person name="Cichocki N."/>
            <person name="Veneault-Fourrey C."/>
            <person name="LaButti K."/>
            <person name="Lindquist E.A."/>
            <person name="Lipzen A."/>
            <person name="Lundell T."/>
            <person name="Morin E."/>
            <person name="Murat C."/>
            <person name="Riley R."/>
            <person name="Ohm R."/>
            <person name="Sun H."/>
            <person name="Tunlid A."/>
            <person name="Henrissat B."/>
            <person name="Grigoriev I.V."/>
            <person name="Hibbett D.S."/>
            <person name="Martin F."/>
        </authorList>
    </citation>
    <scope>NUCLEOTIDE SEQUENCE [LARGE SCALE GENOMIC DNA]</scope>
    <source>
        <strain evidence="5">Zn</strain>
    </source>
</reference>
<dbReference type="GO" id="GO:0003960">
    <property type="term" value="F:quinone reductase (NADPH) activity"/>
    <property type="evidence" value="ECO:0007669"/>
    <property type="project" value="InterPro"/>
</dbReference>
<dbReference type="AlphaFoldDB" id="A0A0C3HWG0"/>
<dbReference type="CDD" id="cd05286">
    <property type="entry name" value="QOR2"/>
    <property type="match status" value="1"/>
</dbReference>
<dbReference type="HOGENOM" id="CLU_026673_3_1_1"/>
<dbReference type="InterPro" id="IPR013149">
    <property type="entry name" value="ADH-like_C"/>
</dbReference>
<dbReference type="InParanoid" id="A0A0C3HWG0"/>
<evidence type="ECO:0000313" key="4">
    <source>
        <dbReference type="EMBL" id="KIN07255.1"/>
    </source>
</evidence>
<gene>
    <name evidence="4" type="ORF">OIDMADRAFT_22143</name>
</gene>
<dbReference type="Pfam" id="PF08240">
    <property type="entry name" value="ADH_N"/>
    <property type="match status" value="1"/>
</dbReference>
<evidence type="ECO:0000256" key="2">
    <source>
        <dbReference type="ARBA" id="ARBA00023002"/>
    </source>
</evidence>
<dbReference type="PANTHER" id="PTHR48106:SF13">
    <property type="entry name" value="QUINONE OXIDOREDUCTASE-RELATED"/>
    <property type="match status" value="1"/>
</dbReference>
<dbReference type="GO" id="GO:0005829">
    <property type="term" value="C:cytosol"/>
    <property type="evidence" value="ECO:0007669"/>
    <property type="project" value="TreeGrafter"/>
</dbReference>
<sequence>MSVPVTQKAVIFGRTGNSDQTVRIEFDYPVPTPGQGELLIQNTLCGVNNADTYYRAGFYNYKASSPTVLGHEAVGIVSALGPGTKWSNFKVGDRVIWVHKGAYAQYSAVPVENTLKIPKGILDHDAIAGFLNGMTALALVKEVYKVNKGEWVLLHAAESNIGLLMVQILKSLGAKIIGTVDTTTKIGLVKSLGADAVINYTDYIKSGWPHRVKEITKSDGPSVVYDFVGKDTWKGSLDAVKGNGTILWCGTLSGPIPPMSQRVDPVNRNSVSLLSPKNIKIIYPSPASCMEKRDVFERHADDLFGLIKSGRLKVRAHNVYFLEDFGQAHSDLKARRTGGKILLRP</sequence>
<dbReference type="PANTHER" id="PTHR48106">
    <property type="entry name" value="QUINONE OXIDOREDUCTASE PIG3-RELATED"/>
    <property type="match status" value="1"/>
</dbReference>
<dbReference type="OrthoDB" id="48317at2759"/>
<dbReference type="InterPro" id="IPR047618">
    <property type="entry name" value="QOR-like"/>
</dbReference>
<dbReference type="GO" id="GO:0070402">
    <property type="term" value="F:NADPH binding"/>
    <property type="evidence" value="ECO:0007669"/>
    <property type="project" value="TreeGrafter"/>
</dbReference>
<dbReference type="SMART" id="SM00829">
    <property type="entry name" value="PKS_ER"/>
    <property type="match status" value="1"/>
</dbReference>
<dbReference type="SUPFAM" id="SSF50129">
    <property type="entry name" value="GroES-like"/>
    <property type="match status" value="1"/>
</dbReference>
<keyword evidence="1" id="KW-0521">NADP</keyword>
<dbReference type="EMBL" id="KN832870">
    <property type="protein sequence ID" value="KIN07255.1"/>
    <property type="molecule type" value="Genomic_DNA"/>
</dbReference>
<protein>
    <recommendedName>
        <fullName evidence="3">Enoyl reductase (ER) domain-containing protein</fullName>
    </recommendedName>
</protein>
<dbReference type="STRING" id="913774.A0A0C3HWG0"/>
<organism evidence="4 5">
    <name type="scientific">Oidiodendron maius (strain Zn)</name>
    <dbReference type="NCBI Taxonomy" id="913774"/>
    <lineage>
        <taxon>Eukaryota</taxon>
        <taxon>Fungi</taxon>
        <taxon>Dikarya</taxon>
        <taxon>Ascomycota</taxon>
        <taxon>Pezizomycotina</taxon>
        <taxon>Leotiomycetes</taxon>
        <taxon>Leotiomycetes incertae sedis</taxon>
        <taxon>Myxotrichaceae</taxon>
        <taxon>Oidiodendron</taxon>
    </lineage>
</organism>
<accession>A0A0C3HWG0</accession>
<dbReference type="GO" id="GO:0035925">
    <property type="term" value="F:mRNA 3'-UTR AU-rich region binding"/>
    <property type="evidence" value="ECO:0007669"/>
    <property type="project" value="TreeGrafter"/>
</dbReference>
<dbReference type="InterPro" id="IPR011032">
    <property type="entry name" value="GroES-like_sf"/>
</dbReference>
<dbReference type="InterPro" id="IPR013154">
    <property type="entry name" value="ADH-like_N"/>
</dbReference>
<reference evidence="4 5" key="1">
    <citation type="submission" date="2014-04" db="EMBL/GenBank/DDBJ databases">
        <authorList>
            <consortium name="DOE Joint Genome Institute"/>
            <person name="Kuo A."/>
            <person name="Martino E."/>
            <person name="Perotto S."/>
            <person name="Kohler A."/>
            <person name="Nagy L.G."/>
            <person name="Floudas D."/>
            <person name="Copeland A."/>
            <person name="Barry K.W."/>
            <person name="Cichocki N."/>
            <person name="Veneault-Fourrey C."/>
            <person name="LaButti K."/>
            <person name="Lindquist E.A."/>
            <person name="Lipzen A."/>
            <person name="Lundell T."/>
            <person name="Morin E."/>
            <person name="Murat C."/>
            <person name="Sun H."/>
            <person name="Tunlid A."/>
            <person name="Henrissat B."/>
            <person name="Grigoriev I.V."/>
            <person name="Hibbett D.S."/>
            <person name="Martin F."/>
            <person name="Nordberg H.P."/>
            <person name="Cantor M.N."/>
            <person name="Hua S.X."/>
        </authorList>
    </citation>
    <scope>NUCLEOTIDE SEQUENCE [LARGE SCALE GENOMIC DNA]</scope>
    <source>
        <strain evidence="4 5">Zn</strain>
    </source>
</reference>
<dbReference type="InterPro" id="IPR036291">
    <property type="entry name" value="NAD(P)-bd_dom_sf"/>
</dbReference>
<dbReference type="SUPFAM" id="SSF51735">
    <property type="entry name" value="NAD(P)-binding Rossmann-fold domains"/>
    <property type="match status" value="1"/>
</dbReference>